<dbReference type="PANTHER" id="PTHR24291">
    <property type="entry name" value="CYTOCHROME P450 FAMILY 4"/>
    <property type="match status" value="1"/>
</dbReference>
<dbReference type="InterPro" id="IPR001128">
    <property type="entry name" value="Cyt_P450"/>
</dbReference>
<sequence>MITGLMLDSSLRLTFLAITILWAVWKVIQLRQRYLLYKGVPSMDGFSFIFGHMHKLPADGRDMYKHLLNDWLCVSHRMFCFWVTPLRPIIFLFHPDAAKVLLQSSESKQVEFGDAFRFVKPWVGEGILLSSGNRWMRARRLLTPAFHFDILKPYIGVYNKTVDSCIETIDKFANSGESFDIYPLLKLCAFDIILKCAMSVDLNVFKKGGNVPYINACDRLLYLWGERIRNIFVYWDAVYRLTKNGQEFYKNCDLVHSFAQEIITKRMQELKEEGPPKKRYLDFLDILLTAKDETGQGLTPLEIRAEVDTFLLAGHETSSTATSWLLHLLSENVDYQKRVQEEVDEVLEGRESKHVLWSDLQKLETLTCCMKEAMRLYPAVPGVGRILTKDTLIDGHTIPAGTRVNVSFILLHRNPDVWEDPHTFRPERFEVEEAKNRNPFAFVPFSAGPRNCIGMTFASNEIRVLVARLLQRYDFAPDPSHPVEVVASSITQSQSGYAWSFNY</sequence>
<comment type="similarity">
    <text evidence="1 3">Belongs to the cytochrome P450 family.</text>
</comment>
<reference evidence="4" key="1">
    <citation type="submission" date="2015-10" db="EMBL/GenBank/DDBJ databases">
        <title>Identification and expression characteristic analysis of a novel cytochrome P450 gene CYP4P1 from Pomacea canaliculata.</title>
        <authorList>
            <consortium name="Project of National Natural Science Foundation (31300468)"/>
            <person name="Zhang W."/>
            <person name="Mu X."/>
            <person name="Hu Y."/>
        </authorList>
    </citation>
    <scope>NUCLEOTIDE SEQUENCE</scope>
</reference>
<evidence type="ECO:0000313" key="4">
    <source>
        <dbReference type="EMBL" id="AMP46762.1"/>
    </source>
</evidence>
<feature type="binding site" description="axial binding residue" evidence="2">
    <location>
        <position position="452"/>
    </location>
    <ligand>
        <name>heme</name>
        <dbReference type="ChEBI" id="CHEBI:30413"/>
    </ligand>
    <ligandPart>
        <name>Fe</name>
        <dbReference type="ChEBI" id="CHEBI:18248"/>
    </ligandPart>
</feature>
<dbReference type="Pfam" id="PF00067">
    <property type="entry name" value="p450"/>
    <property type="match status" value="1"/>
</dbReference>
<dbReference type="SUPFAM" id="SSF48264">
    <property type="entry name" value="Cytochrome P450"/>
    <property type="match status" value="1"/>
</dbReference>
<comment type="cofactor">
    <cofactor evidence="2">
        <name>heme</name>
        <dbReference type="ChEBI" id="CHEBI:30413"/>
    </cofactor>
</comment>
<dbReference type="AlphaFoldDB" id="A0A142C7B0"/>
<dbReference type="PROSITE" id="PS00086">
    <property type="entry name" value="CYTOCHROME_P450"/>
    <property type="match status" value="1"/>
</dbReference>
<dbReference type="CDD" id="cd20659">
    <property type="entry name" value="CYP4B_4F-like"/>
    <property type="match status" value="1"/>
</dbReference>
<dbReference type="InterPro" id="IPR050196">
    <property type="entry name" value="Cytochrome_P450_Monoox"/>
</dbReference>
<evidence type="ECO:0000256" key="1">
    <source>
        <dbReference type="ARBA" id="ARBA00010617"/>
    </source>
</evidence>
<keyword evidence="2 3" id="KW-0408">Iron</keyword>
<organism evidence="4">
    <name type="scientific">Pomacea canaliculata</name>
    <name type="common">Golden apple snail</name>
    <dbReference type="NCBI Taxonomy" id="400727"/>
    <lineage>
        <taxon>Eukaryota</taxon>
        <taxon>Metazoa</taxon>
        <taxon>Spiralia</taxon>
        <taxon>Lophotrochozoa</taxon>
        <taxon>Mollusca</taxon>
        <taxon>Gastropoda</taxon>
        <taxon>Caenogastropoda</taxon>
        <taxon>Architaenioglossa</taxon>
        <taxon>Ampullarioidea</taxon>
        <taxon>Ampullariidae</taxon>
        <taxon>Pomacea</taxon>
    </lineage>
</organism>
<dbReference type="PRINTS" id="PR00463">
    <property type="entry name" value="EP450I"/>
</dbReference>
<dbReference type="GO" id="GO:0016705">
    <property type="term" value="F:oxidoreductase activity, acting on paired donors, with incorporation or reduction of molecular oxygen"/>
    <property type="evidence" value="ECO:0007669"/>
    <property type="project" value="InterPro"/>
</dbReference>
<accession>A0A142C7B0</accession>
<dbReference type="InterPro" id="IPR017972">
    <property type="entry name" value="Cyt_P450_CS"/>
</dbReference>
<keyword evidence="2 3" id="KW-0349">Heme</keyword>
<dbReference type="Gene3D" id="1.10.630.10">
    <property type="entry name" value="Cytochrome P450"/>
    <property type="match status" value="1"/>
</dbReference>
<dbReference type="GO" id="GO:0004497">
    <property type="term" value="F:monooxygenase activity"/>
    <property type="evidence" value="ECO:0007669"/>
    <property type="project" value="UniProtKB-KW"/>
</dbReference>
<dbReference type="GO" id="GO:0020037">
    <property type="term" value="F:heme binding"/>
    <property type="evidence" value="ECO:0007669"/>
    <property type="project" value="InterPro"/>
</dbReference>
<dbReference type="PANTHER" id="PTHR24291:SF201">
    <property type="entry name" value="CYTOCHROME P450, FAMILY 4, SUBFAMILY B, POLYPEPTIDE 7"/>
    <property type="match status" value="1"/>
</dbReference>
<keyword evidence="2 3" id="KW-0479">Metal-binding</keyword>
<dbReference type="EMBL" id="KT962038">
    <property type="protein sequence ID" value="AMP46762.1"/>
    <property type="molecule type" value="mRNA"/>
</dbReference>
<name>A0A142C7B0_POMCA</name>
<dbReference type="OrthoDB" id="1470350at2759"/>
<evidence type="ECO:0000256" key="3">
    <source>
        <dbReference type="RuleBase" id="RU000461"/>
    </source>
</evidence>
<keyword evidence="3" id="KW-0560">Oxidoreductase</keyword>
<protein>
    <submittedName>
        <fullName evidence="4">Cytochrome P450 family 4 subfamily P polypeptide 1</fullName>
    </submittedName>
</protein>
<dbReference type="InterPro" id="IPR036396">
    <property type="entry name" value="Cyt_P450_sf"/>
</dbReference>
<dbReference type="GO" id="GO:0005506">
    <property type="term" value="F:iron ion binding"/>
    <property type="evidence" value="ECO:0007669"/>
    <property type="project" value="InterPro"/>
</dbReference>
<keyword evidence="3" id="KW-0503">Monooxygenase</keyword>
<dbReference type="InterPro" id="IPR002401">
    <property type="entry name" value="Cyt_P450_E_grp-I"/>
</dbReference>
<proteinExistence type="evidence at transcript level"/>
<gene>
    <name evidence="4" type="primary">CYP4P1</name>
</gene>
<dbReference type="PRINTS" id="PR00385">
    <property type="entry name" value="P450"/>
</dbReference>
<evidence type="ECO:0000256" key="2">
    <source>
        <dbReference type="PIRSR" id="PIRSR602401-1"/>
    </source>
</evidence>